<proteinExistence type="predicted"/>
<dbReference type="Pfam" id="PF07090">
    <property type="entry name" value="GATase1_like"/>
    <property type="match status" value="1"/>
</dbReference>
<evidence type="ECO:0000313" key="3">
    <source>
        <dbReference type="Proteomes" id="UP000235589"/>
    </source>
</evidence>
<dbReference type="EMBL" id="CP020991">
    <property type="protein sequence ID" value="AUO20366.1"/>
    <property type="molecule type" value="Genomic_DNA"/>
</dbReference>
<dbReference type="KEGG" id="mpec:B9O19_02225"/>
<reference evidence="2 3" key="1">
    <citation type="submission" date="2017-04" db="EMBL/GenBank/DDBJ databases">
        <title>Monoglobus pectinilyticus 14 draft genome.</title>
        <authorList>
            <person name="Kim C."/>
            <person name="Rosendale D.I."/>
            <person name="Kelly W.J."/>
            <person name="Tannock G.W."/>
            <person name="Patchett M.L."/>
            <person name="Jordens J.Z."/>
        </authorList>
    </citation>
    <scope>NUCLEOTIDE SEQUENCE [LARGE SCALE GENOMIC DNA]</scope>
    <source>
        <strain evidence="2 3">14</strain>
    </source>
</reference>
<sequence>MKKILLAGESWTSVTTHIKGFDIFTTSRYEEGGDRLIKALKNGGYEVDFCPNHYAGEHFPDTVEKLRGYDAVFLSDIGSNTLLLSDRVFSYGDTQNNKCTAIRDYVLAGGALCMIGGYLSFSGIDARARYGKTAVADVLPVKILPYDDRCEHPEGVFPTVSNDTHPLMQGINEEWPCFLGYNKTVARCLPACKTIAKIDGDPFISVGSFGMGKSAAFTSDCSPHWASPDFMSWKYYDTFWCNLADWLTK</sequence>
<evidence type="ECO:0000259" key="1">
    <source>
        <dbReference type="Pfam" id="PF07090"/>
    </source>
</evidence>
<dbReference type="SUPFAM" id="SSF52317">
    <property type="entry name" value="Class I glutamine amidotransferase-like"/>
    <property type="match status" value="1"/>
</dbReference>
<keyword evidence="3" id="KW-1185">Reference proteome</keyword>
<evidence type="ECO:0000313" key="2">
    <source>
        <dbReference type="EMBL" id="AUO20366.1"/>
    </source>
</evidence>
<gene>
    <name evidence="2" type="ORF">B9O19_02225</name>
</gene>
<dbReference type="AlphaFoldDB" id="A0A2K9P534"/>
<accession>A0A2K9P534</accession>
<dbReference type="PANTHER" id="PTHR37947">
    <property type="entry name" value="BLL2462 PROTEIN"/>
    <property type="match status" value="1"/>
</dbReference>
<dbReference type="Proteomes" id="UP000235589">
    <property type="component" value="Chromosome"/>
</dbReference>
<protein>
    <recommendedName>
        <fullName evidence="1">Putative glutamine amidotransferase domain-containing protein</fullName>
    </recommendedName>
</protein>
<name>A0A2K9P534_9FIRM</name>
<feature type="domain" description="Putative glutamine amidotransferase" evidence="1">
    <location>
        <begin position="3"/>
        <end position="248"/>
    </location>
</feature>
<dbReference type="PANTHER" id="PTHR37947:SF2">
    <property type="entry name" value="VON WILLEBRAND FACTOR TYPE A"/>
    <property type="match status" value="1"/>
</dbReference>
<dbReference type="CDD" id="cd03143">
    <property type="entry name" value="A4_beta-galactosidase_middle_domain"/>
    <property type="match status" value="1"/>
</dbReference>
<dbReference type="Gene3D" id="3.40.50.880">
    <property type="match status" value="1"/>
</dbReference>
<dbReference type="InterPro" id="IPR029062">
    <property type="entry name" value="Class_I_gatase-like"/>
</dbReference>
<dbReference type="InterPro" id="IPR010768">
    <property type="entry name" value="GATase1-like"/>
</dbReference>
<organism evidence="2 3">
    <name type="scientific">Monoglobus pectinilyticus</name>
    <dbReference type="NCBI Taxonomy" id="1981510"/>
    <lineage>
        <taxon>Bacteria</taxon>
        <taxon>Bacillati</taxon>
        <taxon>Bacillota</taxon>
        <taxon>Clostridia</taxon>
        <taxon>Monoglobales</taxon>
        <taxon>Monoglobaceae</taxon>
        <taxon>Monoglobus</taxon>
    </lineage>
</organism>